<comment type="subcellular location">
    <subcellularLocation>
        <location evidence="1 14">Endoplasmic reticulum membrane</location>
        <topology evidence="1 14">Multi-pass membrane protein</topology>
    </subcellularLocation>
</comment>
<keyword evidence="9 14" id="KW-0256">Endoplasmic reticulum</keyword>
<dbReference type="Pfam" id="PF03982">
    <property type="entry name" value="DAGAT"/>
    <property type="match status" value="1"/>
</dbReference>
<feature type="transmembrane region" description="Helical" evidence="14">
    <location>
        <begin position="35"/>
        <end position="60"/>
    </location>
</feature>
<name>A0A9Q1H3T8_HOLLE</name>
<keyword evidence="5" id="KW-0444">Lipid biosynthesis</keyword>
<evidence type="ECO:0000256" key="1">
    <source>
        <dbReference type="ARBA" id="ARBA00004477"/>
    </source>
</evidence>
<dbReference type="GO" id="GO:0004144">
    <property type="term" value="F:diacylglycerol O-acyltransferase activity"/>
    <property type="evidence" value="ECO:0007669"/>
    <property type="project" value="TreeGrafter"/>
</dbReference>
<keyword evidence="6 14" id="KW-0808">Transferase</keyword>
<keyword evidence="11" id="KW-0443">Lipid metabolism</keyword>
<dbReference type="EMBL" id="JAIZAY010000013">
    <property type="protein sequence ID" value="KAJ8031261.1"/>
    <property type="molecule type" value="Genomic_DNA"/>
</dbReference>
<dbReference type="InterPro" id="IPR007130">
    <property type="entry name" value="DAGAT"/>
</dbReference>
<keyword evidence="13" id="KW-0012">Acyltransferase</keyword>
<gene>
    <name evidence="15" type="ORF">HOLleu_27937</name>
</gene>
<dbReference type="EC" id="2.3.1.-" evidence="14"/>
<comment type="pathway">
    <text evidence="3">Lipid metabolism.</text>
</comment>
<accession>A0A9Q1H3T8</accession>
<organism evidence="15 16">
    <name type="scientific">Holothuria leucospilota</name>
    <name type="common">Black long sea cucumber</name>
    <name type="synonym">Mertensiothuria leucospilota</name>
    <dbReference type="NCBI Taxonomy" id="206669"/>
    <lineage>
        <taxon>Eukaryota</taxon>
        <taxon>Metazoa</taxon>
        <taxon>Echinodermata</taxon>
        <taxon>Eleutherozoa</taxon>
        <taxon>Echinozoa</taxon>
        <taxon>Holothuroidea</taxon>
        <taxon>Aspidochirotacea</taxon>
        <taxon>Aspidochirotida</taxon>
        <taxon>Holothuriidae</taxon>
        <taxon>Holothuria</taxon>
    </lineage>
</organism>
<evidence type="ECO:0000256" key="4">
    <source>
        <dbReference type="ARBA" id="ARBA00005420"/>
    </source>
</evidence>
<comment type="caution">
    <text evidence="15">The sequence shown here is derived from an EMBL/GenBank/DDBJ whole genome shotgun (WGS) entry which is preliminary data.</text>
</comment>
<keyword evidence="16" id="KW-1185">Reference proteome</keyword>
<comment type="pathway">
    <text evidence="2">Glycerolipid metabolism; triacylglycerol biosynthesis.</text>
</comment>
<evidence type="ECO:0000256" key="13">
    <source>
        <dbReference type="ARBA" id="ARBA00023315"/>
    </source>
</evidence>
<dbReference type="AlphaFoldDB" id="A0A9Q1H3T8"/>
<evidence type="ECO:0000256" key="5">
    <source>
        <dbReference type="ARBA" id="ARBA00022516"/>
    </source>
</evidence>
<dbReference type="Proteomes" id="UP001152320">
    <property type="component" value="Chromosome 13"/>
</dbReference>
<evidence type="ECO:0000256" key="2">
    <source>
        <dbReference type="ARBA" id="ARBA00004771"/>
    </source>
</evidence>
<comment type="similarity">
    <text evidence="4 14">Belongs to the diacylglycerol acyltransferase family.</text>
</comment>
<evidence type="ECO:0000256" key="10">
    <source>
        <dbReference type="ARBA" id="ARBA00022989"/>
    </source>
</evidence>
<evidence type="ECO:0000313" key="15">
    <source>
        <dbReference type="EMBL" id="KAJ8031261.1"/>
    </source>
</evidence>
<proteinExistence type="inferred from homology"/>
<dbReference type="OrthoDB" id="264532at2759"/>
<comment type="caution">
    <text evidence="14">Lacks conserved residue(s) required for the propagation of feature annotation.</text>
</comment>
<reference evidence="15" key="1">
    <citation type="submission" date="2021-10" db="EMBL/GenBank/DDBJ databases">
        <title>Tropical sea cucumber genome reveals ecological adaptation and Cuvierian tubules defense mechanism.</title>
        <authorList>
            <person name="Chen T."/>
        </authorList>
    </citation>
    <scope>NUCLEOTIDE SEQUENCE</scope>
    <source>
        <strain evidence="15">Nanhai2018</strain>
        <tissue evidence="15">Muscle</tissue>
    </source>
</reference>
<evidence type="ECO:0000256" key="7">
    <source>
        <dbReference type="ARBA" id="ARBA00022692"/>
    </source>
</evidence>
<sequence>MEMKQEKGVTIFGVELAPLSIPLHRRLETIGVIHFWFIFMLSGICGIAFCVVLLLTGYILTFSLLVSWVIFDYKTPVAGGRRSHFVRNWPLFKWMVNYFPMKLIKTIDLDPKHSYLFGYHPHGIMGMGLFAHFATEGSNFSEIFPGITPYPLTLHGWFRIPLVRDYLMSSGLCSVRKESLDWILSHPGNAAIIVVGGAREALEAKPGTNRLVLTPRKGFIKRAIMSGAHLVPVYSFGENDMFDQVDNVKNNRLKKLQNILTSIIGISPPMFHGRGLFNYNMGLMPHRVPIYTVVGKPLPVEKNTCPSQDEIDEVHRKYTEAVTKLFQDNKIKYGLKKEDCLEIL</sequence>
<keyword evidence="10 14" id="KW-1133">Transmembrane helix</keyword>
<evidence type="ECO:0000256" key="12">
    <source>
        <dbReference type="ARBA" id="ARBA00023136"/>
    </source>
</evidence>
<protein>
    <recommendedName>
        <fullName evidence="14">Acyltransferase</fullName>
        <ecNumber evidence="14">2.3.1.-</ecNumber>
    </recommendedName>
</protein>
<dbReference type="GO" id="GO:0019432">
    <property type="term" value="P:triglyceride biosynthetic process"/>
    <property type="evidence" value="ECO:0007669"/>
    <property type="project" value="TreeGrafter"/>
</dbReference>
<dbReference type="PANTHER" id="PTHR12317">
    <property type="entry name" value="DIACYLGLYCEROL O-ACYLTRANSFERASE"/>
    <property type="match status" value="1"/>
</dbReference>
<evidence type="ECO:0000256" key="11">
    <source>
        <dbReference type="ARBA" id="ARBA00023098"/>
    </source>
</evidence>
<evidence type="ECO:0000313" key="16">
    <source>
        <dbReference type="Proteomes" id="UP001152320"/>
    </source>
</evidence>
<evidence type="ECO:0000256" key="9">
    <source>
        <dbReference type="ARBA" id="ARBA00022824"/>
    </source>
</evidence>
<dbReference type="GO" id="GO:0006071">
    <property type="term" value="P:glycerol metabolic process"/>
    <property type="evidence" value="ECO:0007669"/>
    <property type="project" value="UniProtKB-KW"/>
</dbReference>
<keyword evidence="12 14" id="KW-0472">Membrane</keyword>
<evidence type="ECO:0000256" key="8">
    <source>
        <dbReference type="ARBA" id="ARBA00022798"/>
    </source>
</evidence>
<keyword evidence="7 14" id="KW-0812">Transmembrane</keyword>
<evidence type="ECO:0000256" key="14">
    <source>
        <dbReference type="RuleBase" id="RU367023"/>
    </source>
</evidence>
<evidence type="ECO:0000256" key="3">
    <source>
        <dbReference type="ARBA" id="ARBA00005189"/>
    </source>
</evidence>
<dbReference type="PANTHER" id="PTHR12317:SF0">
    <property type="entry name" value="ACYLTRANSFERASE"/>
    <property type="match status" value="1"/>
</dbReference>
<dbReference type="CDD" id="cd07987">
    <property type="entry name" value="LPLAT_MGAT-like"/>
    <property type="match status" value="1"/>
</dbReference>
<dbReference type="GO" id="GO:0005789">
    <property type="term" value="C:endoplasmic reticulum membrane"/>
    <property type="evidence" value="ECO:0007669"/>
    <property type="project" value="UniProtKB-SubCell"/>
</dbReference>
<evidence type="ECO:0000256" key="6">
    <source>
        <dbReference type="ARBA" id="ARBA00022679"/>
    </source>
</evidence>
<keyword evidence="8" id="KW-0319">Glycerol metabolism</keyword>